<name>A0A6C0GNT1_9BACT</name>
<accession>A0A6C0GNT1</accession>
<gene>
    <name evidence="2" type="ORF">GXP67_22745</name>
</gene>
<evidence type="ECO:0000256" key="1">
    <source>
        <dbReference type="SAM" id="Phobius"/>
    </source>
</evidence>
<keyword evidence="1" id="KW-0472">Membrane</keyword>
<dbReference type="Proteomes" id="UP000480178">
    <property type="component" value="Chromosome"/>
</dbReference>
<feature type="transmembrane region" description="Helical" evidence="1">
    <location>
        <begin position="49"/>
        <end position="66"/>
    </location>
</feature>
<evidence type="ECO:0000313" key="2">
    <source>
        <dbReference type="EMBL" id="QHT69252.1"/>
    </source>
</evidence>
<reference evidence="2 3" key="1">
    <citation type="submission" date="2020-01" db="EMBL/GenBank/DDBJ databases">
        <authorList>
            <person name="Kim M.K."/>
        </authorList>
    </citation>
    <scope>NUCLEOTIDE SEQUENCE [LARGE SCALE GENOMIC DNA]</scope>
    <source>
        <strain evidence="2 3">172606-1</strain>
    </source>
</reference>
<dbReference type="EMBL" id="CP048222">
    <property type="protein sequence ID" value="QHT69252.1"/>
    <property type="molecule type" value="Genomic_DNA"/>
</dbReference>
<protein>
    <submittedName>
        <fullName evidence="2">DUF3179 domain-containing protein</fullName>
    </submittedName>
</protein>
<dbReference type="AlphaFoldDB" id="A0A6C0GNT1"/>
<evidence type="ECO:0000313" key="3">
    <source>
        <dbReference type="Proteomes" id="UP000480178"/>
    </source>
</evidence>
<keyword evidence="1" id="KW-1133">Transmembrane helix</keyword>
<dbReference type="RefSeq" id="WP_162445241.1">
    <property type="nucleotide sequence ID" value="NZ_CP048222.1"/>
</dbReference>
<dbReference type="InterPro" id="IPR021516">
    <property type="entry name" value="DUF3179"/>
</dbReference>
<sequence>MSTRVLTIVFWLGIFLLLVPALIHAYLLMPFPGSQDMEAIWFVYYLEKIVLPSRIIGFMLVAWPLWKTFTQGNWQQKTIRGSVFLFCLGLLYFTDWMYKAERMFEEPEIIRFSDAKQNIVPDSLLVIGVVEGNVAKAYPVNYLGYHHKVQDSVGTTPVLVTYCTMCRTGRVYSPVINGKYQAFRLVGARHYNAVIEDPDTKSWWYQATGEAAVGPLKGKMLQEINAEQLSLRSWLEKYPHSLVLQPDSTYAESYDGLKRYDRLQPIDRDSTLNPDTLIRKSWVLGVDMQGKAKAYDWKQLQKHQLVNDTIGQVPVVVMIEKDSLSFHVWNRKVNNETLVFTLDSTRSGLRDTATQSLWNYTGECIEGTFAGKQLTKIQAYQEYWHSWKFFHPSTTLWRGDNKLNPLVNN</sequence>
<keyword evidence="3" id="KW-1185">Reference proteome</keyword>
<feature type="transmembrane region" description="Helical" evidence="1">
    <location>
        <begin position="78"/>
        <end position="98"/>
    </location>
</feature>
<organism evidence="2 3">
    <name type="scientific">Rhodocytophaga rosea</name>
    <dbReference type="NCBI Taxonomy" id="2704465"/>
    <lineage>
        <taxon>Bacteria</taxon>
        <taxon>Pseudomonadati</taxon>
        <taxon>Bacteroidota</taxon>
        <taxon>Cytophagia</taxon>
        <taxon>Cytophagales</taxon>
        <taxon>Rhodocytophagaceae</taxon>
        <taxon>Rhodocytophaga</taxon>
    </lineage>
</organism>
<dbReference type="Pfam" id="PF11376">
    <property type="entry name" value="DUF3179"/>
    <property type="match status" value="1"/>
</dbReference>
<dbReference type="KEGG" id="rhoz:GXP67_22745"/>
<proteinExistence type="predicted"/>
<keyword evidence="1" id="KW-0812">Transmembrane</keyword>